<dbReference type="PANTHER" id="PTHR21016:SF25">
    <property type="entry name" value="TM2 DOMAIN-CONTAINING PROTEIN DDB_G0277895-RELATED"/>
    <property type="match status" value="1"/>
</dbReference>
<accession>A0ABX9A1R7</accession>
<evidence type="ECO:0000256" key="3">
    <source>
        <dbReference type="ARBA" id="ARBA00022989"/>
    </source>
</evidence>
<evidence type="ECO:0000313" key="7">
    <source>
        <dbReference type="EMBL" id="QZD93772.1"/>
    </source>
</evidence>
<dbReference type="Pfam" id="PF05154">
    <property type="entry name" value="TM2"/>
    <property type="match status" value="1"/>
</dbReference>
<keyword evidence="8" id="KW-1185">Reference proteome</keyword>
<dbReference type="InterPro" id="IPR007829">
    <property type="entry name" value="TM2"/>
</dbReference>
<evidence type="ECO:0000256" key="2">
    <source>
        <dbReference type="ARBA" id="ARBA00022692"/>
    </source>
</evidence>
<gene>
    <name evidence="7" type="ORF">K3162_05000</name>
</gene>
<keyword evidence="2 5" id="KW-0812">Transmembrane</keyword>
<reference evidence="7 8" key="1">
    <citation type="submission" date="2021-08" db="EMBL/GenBank/DDBJ databases">
        <title>Comparative Genomics Analysis of the Genus Qipengyuania Reveals Extensive Genetic Diversity and Metabolic Versatility, Including the Description of Fifteen Novel Species.</title>
        <authorList>
            <person name="Liu Y."/>
        </authorList>
    </citation>
    <scope>NUCLEOTIDE SEQUENCE [LARGE SCALE GENOMIC DNA]</scope>
    <source>
        <strain evidence="7 8">1NDW3</strain>
    </source>
</reference>
<evidence type="ECO:0000256" key="1">
    <source>
        <dbReference type="ARBA" id="ARBA00004141"/>
    </source>
</evidence>
<feature type="domain" description="TM2" evidence="6">
    <location>
        <begin position="34"/>
        <end position="94"/>
    </location>
</feature>
<evidence type="ECO:0000313" key="8">
    <source>
        <dbReference type="Proteomes" id="UP000824300"/>
    </source>
</evidence>
<protein>
    <submittedName>
        <fullName evidence="7">TM2 domain-containing protein</fullName>
    </submittedName>
</protein>
<comment type="subcellular location">
    <subcellularLocation>
        <location evidence="1">Membrane</location>
        <topology evidence="1">Multi-pass membrane protein</topology>
    </subcellularLocation>
</comment>
<keyword evidence="3 5" id="KW-1133">Transmembrane helix</keyword>
<dbReference type="InterPro" id="IPR050932">
    <property type="entry name" value="TM2D1-3-like"/>
</dbReference>
<sequence>MTCEQLAVTYASDEYFEGVEVDDNLRTQLKFESSKKSTGVSYLLWFFLGGFGAHRFYLGRIPSGVAQLLLCLLGWLPLFIGWAVLGIWWLVDAFLIPQIIEQENGKLIERLERGGHYSY</sequence>
<evidence type="ECO:0000256" key="5">
    <source>
        <dbReference type="SAM" id="Phobius"/>
    </source>
</evidence>
<dbReference type="EMBL" id="CP081296">
    <property type="protein sequence ID" value="QZD93772.1"/>
    <property type="molecule type" value="Genomic_DNA"/>
</dbReference>
<proteinExistence type="predicted"/>
<name>A0ABX9A1R7_9SPHN</name>
<evidence type="ECO:0000256" key="4">
    <source>
        <dbReference type="ARBA" id="ARBA00023136"/>
    </source>
</evidence>
<dbReference type="Proteomes" id="UP000824300">
    <property type="component" value="Chromosome"/>
</dbReference>
<feature type="transmembrane region" description="Helical" evidence="5">
    <location>
        <begin position="39"/>
        <end position="57"/>
    </location>
</feature>
<keyword evidence="4 5" id="KW-0472">Membrane</keyword>
<dbReference type="PANTHER" id="PTHR21016">
    <property type="entry name" value="BETA-AMYLOID BINDING PROTEIN-RELATED"/>
    <property type="match status" value="1"/>
</dbReference>
<organism evidence="7 8">
    <name type="scientific">Qipengyuania xiapuensis</name>
    <dbReference type="NCBI Taxonomy" id="2867236"/>
    <lineage>
        <taxon>Bacteria</taxon>
        <taxon>Pseudomonadati</taxon>
        <taxon>Pseudomonadota</taxon>
        <taxon>Alphaproteobacteria</taxon>
        <taxon>Sphingomonadales</taxon>
        <taxon>Erythrobacteraceae</taxon>
        <taxon>Qipengyuania</taxon>
    </lineage>
</organism>
<evidence type="ECO:0000259" key="6">
    <source>
        <dbReference type="Pfam" id="PF05154"/>
    </source>
</evidence>
<feature type="transmembrane region" description="Helical" evidence="5">
    <location>
        <begin position="69"/>
        <end position="91"/>
    </location>
</feature>